<evidence type="ECO:0000256" key="3">
    <source>
        <dbReference type="ARBA" id="ARBA00048741"/>
    </source>
</evidence>
<dbReference type="InterPro" id="IPR017932">
    <property type="entry name" value="GATase_2_dom"/>
</dbReference>
<comment type="catalytic activity">
    <reaction evidence="3">
        <text>L-aspartate + L-glutamine + ATP + H2O = L-asparagine + L-glutamate + AMP + diphosphate + H(+)</text>
        <dbReference type="Rhea" id="RHEA:12228"/>
        <dbReference type="ChEBI" id="CHEBI:15377"/>
        <dbReference type="ChEBI" id="CHEBI:15378"/>
        <dbReference type="ChEBI" id="CHEBI:29985"/>
        <dbReference type="ChEBI" id="CHEBI:29991"/>
        <dbReference type="ChEBI" id="CHEBI:30616"/>
        <dbReference type="ChEBI" id="CHEBI:33019"/>
        <dbReference type="ChEBI" id="CHEBI:58048"/>
        <dbReference type="ChEBI" id="CHEBI:58359"/>
        <dbReference type="ChEBI" id="CHEBI:456215"/>
        <dbReference type="EC" id="6.3.5.4"/>
    </reaction>
</comment>
<dbReference type="Pfam" id="PF00733">
    <property type="entry name" value="Asn_synthase"/>
    <property type="match status" value="1"/>
</dbReference>
<name>A0A0A7KEG1_9DEIO</name>
<organism evidence="6 7">
    <name type="scientific">Deinococcus radiopugnans</name>
    <dbReference type="NCBI Taxonomy" id="57497"/>
    <lineage>
        <taxon>Bacteria</taxon>
        <taxon>Thermotogati</taxon>
        <taxon>Deinococcota</taxon>
        <taxon>Deinococci</taxon>
        <taxon>Deinococcales</taxon>
        <taxon>Deinococcaceae</taxon>
        <taxon>Deinococcus</taxon>
    </lineage>
</organism>
<protein>
    <recommendedName>
        <fullName evidence="2">asparagine synthase (glutamine-hydrolyzing)</fullName>
        <ecNumber evidence="2">6.3.5.4</ecNumber>
    </recommendedName>
</protein>
<dbReference type="SUPFAM" id="SSF56235">
    <property type="entry name" value="N-terminal nucleophile aminohydrolases (Ntn hydrolases)"/>
    <property type="match status" value="1"/>
</dbReference>
<dbReference type="PANTHER" id="PTHR43284">
    <property type="entry name" value="ASPARAGINE SYNTHETASE (GLUTAMINE-HYDROLYZING)"/>
    <property type="match status" value="1"/>
</dbReference>
<evidence type="ECO:0000259" key="5">
    <source>
        <dbReference type="Pfam" id="PF13537"/>
    </source>
</evidence>
<evidence type="ECO:0000313" key="6">
    <source>
        <dbReference type="EMBL" id="AIZ44562.1"/>
    </source>
</evidence>
<dbReference type="InterPro" id="IPR014729">
    <property type="entry name" value="Rossmann-like_a/b/a_fold"/>
</dbReference>
<accession>A0A0A7KEG1</accession>
<feature type="domain" description="Glutamine amidotransferase type-2" evidence="5">
    <location>
        <begin position="39"/>
        <end position="96"/>
    </location>
</feature>
<feature type="domain" description="Asparagine synthetase" evidence="4">
    <location>
        <begin position="174"/>
        <end position="414"/>
    </location>
</feature>
<proteinExistence type="predicted"/>
<dbReference type="GO" id="GO:0006529">
    <property type="term" value="P:asparagine biosynthetic process"/>
    <property type="evidence" value="ECO:0007669"/>
    <property type="project" value="InterPro"/>
</dbReference>
<dbReference type="Proteomes" id="UP000030634">
    <property type="component" value="Chromosome"/>
</dbReference>
<dbReference type="STRING" id="1182571.QR90_04825"/>
<dbReference type="HOGENOM" id="CLU_483752_0_0_0"/>
<sequence>MLAVGAWQAELDAVPQSVHQQGGLTAVLKGQVYGTDLAEVMRRYRQHGTAFPRQIDGSFSLLLLDQVQGTVLAVTDRLGTHKLYAVQDGGRVTVSTLPDHPDFSWRPYHSAGLASVLTSGMLVNHLTLYEGVQSLERASLHEFQRGGIQSCAYWQLRPPGGLDHRPEAELRQEYAELLRRSVRRRTAGLTGPVHLSLSGGHDSRGLLSLLTAAGCDVRTFSYAQGAQLARSDASMASPLAEQYGARHERVQAYSGDLVACLRRNARWGRGATNFCDEVDAWDTLASQTITDVFVGDEMHEISPFRLHDVSDSLVRCHIEPFSSLGTLAACLTPADRRELETAWSAALGQIRAQVTGYPDPYQQDFLIMAQQYLSHSLLPWRERFAGRIAAVHTPYLDAELAEFIQRLPPKLLAGKRLLIGALRELDPDIYRVPLARSSGYETNWHAELIRHRAAVKEDLLSGNSRLDRVIPPQAIGAVLDSLTVSGGGRGAFHGAGLRAEVRRTLGTLRRSAIGQRLLGPVRTRRAVLSPATWLLRVLTLRIVEAEGY</sequence>
<dbReference type="Gene3D" id="3.40.50.620">
    <property type="entry name" value="HUPs"/>
    <property type="match status" value="1"/>
</dbReference>
<evidence type="ECO:0000256" key="1">
    <source>
        <dbReference type="ARBA" id="ARBA00005187"/>
    </source>
</evidence>
<dbReference type="InterPro" id="IPR051786">
    <property type="entry name" value="ASN_synthetase/amidase"/>
</dbReference>
<dbReference type="SUPFAM" id="SSF52402">
    <property type="entry name" value="Adenine nucleotide alpha hydrolases-like"/>
    <property type="match status" value="1"/>
</dbReference>
<dbReference type="AlphaFoldDB" id="A0A0A7KEG1"/>
<comment type="pathway">
    <text evidence="1">Amino-acid biosynthesis; L-asparagine biosynthesis; L-asparagine from L-aspartate (L-Gln route): step 1/1.</text>
</comment>
<dbReference type="PANTHER" id="PTHR43284:SF1">
    <property type="entry name" value="ASPARAGINE SYNTHETASE"/>
    <property type="match status" value="1"/>
</dbReference>
<dbReference type="KEGG" id="dsw:QR90_04825"/>
<dbReference type="GO" id="GO:0004066">
    <property type="term" value="F:asparagine synthase (glutamine-hydrolyzing) activity"/>
    <property type="evidence" value="ECO:0007669"/>
    <property type="project" value="UniProtKB-EC"/>
</dbReference>
<dbReference type="InterPro" id="IPR001962">
    <property type="entry name" value="Asn_synthase"/>
</dbReference>
<gene>
    <name evidence="6" type="ORF">QR90_04825</name>
</gene>
<dbReference type="RefSeq" id="WP_039682655.1">
    <property type="nucleotide sequence ID" value="NZ_CP010028.1"/>
</dbReference>
<dbReference type="Gene3D" id="3.60.20.10">
    <property type="entry name" value="Glutamine Phosphoribosylpyrophosphate, subunit 1, domain 1"/>
    <property type="match status" value="1"/>
</dbReference>
<dbReference type="Pfam" id="PF13537">
    <property type="entry name" value="GATase_7"/>
    <property type="match status" value="1"/>
</dbReference>
<evidence type="ECO:0000259" key="4">
    <source>
        <dbReference type="Pfam" id="PF00733"/>
    </source>
</evidence>
<evidence type="ECO:0000313" key="7">
    <source>
        <dbReference type="Proteomes" id="UP000030634"/>
    </source>
</evidence>
<dbReference type="EC" id="6.3.5.4" evidence="2"/>
<dbReference type="InterPro" id="IPR029055">
    <property type="entry name" value="Ntn_hydrolases_N"/>
</dbReference>
<evidence type="ECO:0000256" key="2">
    <source>
        <dbReference type="ARBA" id="ARBA00012737"/>
    </source>
</evidence>
<reference evidence="7" key="1">
    <citation type="submission" date="2014-11" db="EMBL/GenBank/DDBJ databases">
        <title>Hymenobacter sp. DG25B genome submission.</title>
        <authorList>
            <person name="Jung H.-Y."/>
            <person name="Kim M.K."/>
            <person name="Srinivasan S."/>
            <person name="Lim S."/>
        </authorList>
    </citation>
    <scope>NUCLEOTIDE SEQUENCE [LARGE SCALE GENOMIC DNA]</scope>
    <source>
        <strain evidence="7">DY59</strain>
    </source>
</reference>
<dbReference type="EMBL" id="CP010028">
    <property type="protein sequence ID" value="AIZ44562.1"/>
    <property type="molecule type" value="Genomic_DNA"/>
</dbReference>